<dbReference type="CDD" id="cd02440">
    <property type="entry name" value="AdoMet_MTases"/>
    <property type="match status" value="1"/>
</dbReference>
<keyword evidence="4" id="KW-1185">Reference proteome</keyword>
<dbReference type="VEuPathDB" id="FungiDB:RhiirFUN_013281"/>
<comment type="caution">
    <text evidence="3">The sequence shown here is derived from an EMBL/GenBank/DDBJ whole genome shotgun (WGS) entry which is preliminary data.</text>
</comment>
<gene>
    <name evidence="3" type="ORF">GLOIN_2v1867609</name>
</gene>
<dbReference type="EMBL" id="AUPC02000006">
    <property type="protein sequence ID" value="POG82181.1"/>
    <property type="molecule type" value="Genomic_DNA"/>
</dbReference>
<dbReference type="AlphaFoldDB" id="A0A2H5RL00"/>
<dbReference type="Proteomes" id="UP000018888">
    <property type="component" value="Unassembled WGS sequence"/>
</dbReference>
<accession>A0A2H5RL00</accession>
<keyword evidence="3" id="KW-0489">Methyltransferase</keyword>
<dbReference type="Pfam" id="PF13649">
    <property type="entry name" value="Methyltransf_25"/>
    <property type="match status" value="1"/>
</dbReference>
<feature type="region of interest" description="Disordered" evidence="1">
    <location>
        <begin position="1"/>
        <end position="31"/>
    </location>
</feature>
<dbReference type="GO" id="GO:0032259">
    <property type="term" value="P:methylation"/>
    <property type="evidence" value="ECO:0007669"/>
    <property type="project" value="UniProtKB-KW"/>
</dbReference>
<feature type="compositionally biased region" description="Low complexity" evidence="1">
    <location>
        <begin position="13"/>
        <end position="31"/>
    </location>
</feature>
<sequence length="314" mass="36226">MGINLSKKRLRPLRSSGSTSTTTTISSSDSSILTRNDSFTSQEDLEIEPLFPLSRSQYEQVQAWKEQHLLSKETWGEHFIAPVNEWLKFGVKVLDMGCGTGMWLTDVGSEYPLSDFIGVDILPLIIKRHPPNVEFIQADIKIRLPFPDMSFDYVHMRHLLFYFTENDWKNMVIPELIRVLKPGGYLEIAEADIEWYNASPLTKTLISAAHNVMRQRGINPFIINRIREIMDNTGMFQGIYHKTADSQIGKWEKSKGERVLKSCVALFTGIRVPLCRILQISDETLDSYIKQFKADVDIYKTYCKVHRFYAAKKY</sequence>
<evidence type="ECO:0000313" key="3">
    <source>
        <dbReference type="EMBL" id="POG82181.1"/>
    </source>
</evidence>
<feature type="compositionally biased region" description="Basic residues" evidence="1">
    <location>
        <begin position="1"/>
        <end position="12"/>
    </location>
</feature>
<dbReference type="SUPFAM" id="SSF53335">
    <property type="entry name" value="S-adenosyl-L-methionine-dependent methyltransferases"/>
    <property type="match status" value="1"/>
</dbReference>
<reference evidence="3 4" key="2">
    <citation type="journal article" date="2018" name="New Phytol.">
        <title>High intraspecific genome diversity in the model arbuscular mycorrhizal symbiont Rhizophagus irregularis.</title>
        <authorList>
            <person name="Chen E.C.H."/>
            <person name="Morin E."/>
            <person name="Beaudet D."/>
            <person name="Noel J."/>
            <person name="Yildirir G."/>
            <person name="Ndikumana S."/>
            <person name="Charron P."/>
            <person name="St-Onge C."/>
            <person name="Giorgi J."/>
            <person name="Kruger M."/>
            <person name="Marton T."/>
            <person name="Ropars J."/>
            <person name="Grigoriev I.V."/>
            <person name="Hainaut M."/>
            <person name="Henrissat B."/>
            <person name="Roux C."/>
            <person name="Martin F."/>
            <person name="Corradi N."/>
        </authorList>
    </citation>
    <scope>NUCLEOTIDE SEQUENCE [LARGE SCALE GENOMIC DNA]</scope>
    <source>
        <strain evidence="3 4">DAOM 197198</strain>
    </source>
</reference>
<dbReference type="STRING" id="747089.A0A2H5RL00"/>
<protein>
    <submittedName>
        <fullName evidence="3">S-adenosyl-L-methionine-dependent methyltransferase</fullName>
    </submittedName>
</protein>
<organism evidence="3 4">
    <name type="scientific">Rhizophagus irregularis (strain DAOM 181602 / DAOM 197198 / MUCL 43194)</name>
    <name type="common">Arbuscular mycorrhizal fungus</name>
    <name type="synonym">Glomus intraradices</name>
    <dbReference type="NCBI Taxonomy" id="747089"/>
    <lineage>
        <taxon>Eukaryota</taxon>
        <taxon>Fungi</taxon>
        <taxon>Fungi incertae sedis</taxon>
        <taxon>Mucoromycota</taxon>
        <taxon>Glomeromycotina</taxon>
        <taxon>Glomeromycetes</taxon>
        <taxon>Glomerales</taxon>
        <taxon>Glomeraceae</taxon>
        <taxon>Rhizophagus</taxon>
    </lineage>
</organism>
<dbReference type="Gene3D" id="3.40.50.150">
    <property type="entry name" value="Vaccinia Virus protein VP39"/>
    <property type="match status" value="1"/>
</dbReference>
<dbReference type="PANTHER" id="PTHR43591">
    <property type="entry name" value="METHYLTRANSFERASE"/>
    <property type="match status" value="1"/>
</dbReference>
<dbReference type="PANTHER" id="PTHR43591:SF24">
    <property type="entry name" value="2-METHOXY-6-POLYPRENYL-1,4-BENZOQUINOL METHYLASE, MITOCHONDRIAL"/>
    <property type="match status" value="1"/>
</dbReference>
<dbReference type="InterPro" id="IPR041698">
    <property type="entry name" value="Methyltransf_25"/>
</dbReference>
<evidence type="ECO:0000256" key="1">
    <source>
        <dbReference type="SAM" id="MobiDB-lite"/>
    </source>
</evidence>
<reference evidence="3 4" key="1">
    <citation type="journal article" date="2013" name="Proc. Natl. Acad. Sci. U.S.A.">
        <title>Genome of an arbuscular mycorrhizal fungus provides insight into the oldest plant symbiosis.</title>
        <authorList>
            <person name="Tisserant E."/>
            <person name="Malbreil M."/>
            <person name="Kuo A."/>
            <person name="Kohler A."/>
            <person name="Symeonidi A."/>
            <person name="Balestrini R."/>
            <person name="Charron P."/>
            <person name="Duensing N."/>
            <person name="Frei Dit Frey N."/>
            <person name="Gianinazzi-Pearson V."/>
            <person name="Gilbert L.B."/>
            <person name="Handa Y."/>
            <person name="Herr J.R."/>
            <person name="Hijri M."/>
            <person name="Koul R."/>
            <person name="Kawaguchi M."/>
            <person name="Krajinski F."/>
            <person name="Lammers P.J."/>
            <person name="Masclaux F.G."/>
            <person name="Murat C."/>
            <person name="Morin E."/>
            <person name="Ndikumana S."/>
            <person name="Pagni M."/>
            <person name="Petitpierre D."/>
            <person name="Requena N."/>
            <person name="Rosikiewicz P."/>
            <person name="Riley R."/>
            <person name="Saito K."/>
            <person name="San Clemente H."/>
            <person name="Shapiro H."/>
            <person name="van Tuinen D."/>
            <person name="Becard G."/>
            <person name="Bonfante P."/>
            <person name="Paszkowski U."/>
            <person name="Shachar-Hill Y.Y."/>
            <person name="Tuskan G.A."/>
            <person name="Young P.W."/>
            <person name="Sanders I.R."/>
            <person name="Henrissat B."/>
            <person name="Rensing S.A."/>
            <person name="Grigoriev I.V."/>
            <person name="Corradi N."/>
            <person name="Roux C."/>
            <person name="Martin F."/>
        </authorList>
    </citation>
    <scope>NUCLEOTIDE SEQUENCE [LARGE SCALE GENOMIC DNA]</scope>
    <source>
        <strain evidence="3 4">DAOM 197198</strain>
    </source>
</reference>
<evidence type="ECO:0000259" key="2">
    <source>
        <dbReference type="Pfam" id="PF13649"/>
    </source>
</evidence>
<name>A0A2H5RL00_RHIID</name>
<feature type="domain" description="Methyltransferase" evidence="2">
    <location>
        <begin position="93"/>
        <end position="184"/>
    </location>
</feature>
<keyword evidence="3" id="KW-0808">Transferase</keyword>
<proteinExistence type="predicted"/>
<dbReference type="InterPro" id="IPR029063">
    <property type="entry name" value="SAM-dependent_MTases_sf"/>
</dbReference>
<dbReference type="GO" id="GO:0008168">
    <property type="term" value="F:methyltransferase activity"/>
    <property type="evidence" value="ECO:0007669"/>
    <property type="project" value="UniProtKB-KW"/>
</dbReference>
<evidence type="ECO:0000313" key="4">
    <source>
        <dbReference type="Proteomes" id="UP000018888"/>
    </source>
</evidence>